<dbReference type="STRING" id="33033.NW74_03600"/>
<evidence type="ECO:0000256" key="1">
    <source>
        <dbReference type="ARBA" id="ARBA00022490"/>
    </source>
</evidence>
<dbReference type="GO" id="GO:0005829">
    <property type="term" value="C:cytosol"/>
    <property type="evidence" value="ECO:0007669"/>
    <property type="project" value="TreeGrafter"/>
</dbReference>
<dbReference type="Proteomes" id="UP000031386">
    <property type="component" value="Chromosome"/>
</dbReference>
<gene>
    <name evidence="3" type="primary">rimP</name>
    <name evidence="6" type="ORF">NW74_03600</name>
</gene>
<comment type="similarity">
    <text evidence="3">Belongs to the RimP family.</text>
</comment>
<dbReference type="HAMAP" id="MF_01077">
    <property type="entry name" value="RimP"/>
    <property type="match status" value="1"/>
</dbReference>
<dbReference type="PANTHER" id="PTHR33867:SF1">
    <property type="entry name" value="RIBOSOME MATURATION FACTOR RIMP"/>
    <property type="match status" value="1"/>
</dbReference>
<dbReference type="FunFam" id="3.30.300.70:FF:000001">
    <property type="entry name" value="Ribosome maturation factor RimP"/>
    <property type="match status" value="1"/>
</dbReference>
<dbReference type="SUPFAM" id="SSF75420">
    <property type="entry name" value="YhbC-like, N-terminal domain"/>
    <property type="match status" value="1"/>
</dbReference>
<dbReference type="SUPFAM" id="SSF74942">
    <property type="entry name" value="YhbC-like, C-terminal domain"/>
    <property type="match status" value="1"/>
</dbReference>
<evidence type="ECO:0000256" key="3">
    <source>
        <dbReference type="HAMAP-Rule" id="MF_01077"/>
    </source>
</evidence>
<dbReference type="PANTHER" id="PTHR33867">
    <property type="entry name" value="RIBOSOME MATURATION FACTOR RIMP"/>
    <property type="match status" value="1"/>
</dbReference>
<organism evidence="6 7">
    <name type="scientific">Parvimonas micra</name>
    <dbReference type="NCBI Taxonomy" id="33033"/>
    <lineage>
        <taxon>Bacteria</taxon>
        <taxon>Bacillati</taxon>
        <taxon>Bacillota</taxon>
        <taxon>Tissierellia</taxon>
        <taxon>Tissierellales</taxon>
        <taxon>Peptoniphilaceae</taxon>
        <taxon>Parvimonas</taxon>
    </lineage>
</organism>
<sequence>MKKENELLKTIEKNFKTILLEKGIYFVNVEYVKEPKGNVLRIFIDKDGGVDLDSCEMTSNIISDWLDEVDPIEDSYFLEVSSPGVEREIKSDEQLKTFIGKKVLVKCYKKINNEKEFIGYLKSFDREKLTLEIGKSSIIFSRKDIAIIKSQIEI</sequence>
<keyword evidence="1 3" id="KW-0963">Cytoplasm</keyword>
<dbReference type="OrthoDB" id="9805006at2"/>
<name>A0A0B4S108_9FIRM</name>
<feature type="domain" description="Ribosome maturation factor RimP N-terminal" evidence="4">
    <location>
        <begin position="19"/>
        <end position="86"/>
    </location>
</feature>
<dbReference type="GO" id="GO:0006412">
    <property type="term" value="P:translation"/>
    <property type="evidence" value="ECO:0007669"/>
    <property type="project" value="TreeGrafter"/>
</dbReference>
<protein>
    <recommendedName>
        <fullName evidence="3">Ribosome maturation factor RimP</fullName>
    </recommendedName>
</protein>
<dbReference type="InterPro" id="IPR003728">
    <property type="entry name" value="Ribosome_maturation_RimP"/>
</dbReference>
<dbReference type="Pfam" id="PF02576">
    <property type="entry name" value="RimP_N"/>
    <property type="match status" value="1"/>
</dbReference>
<keyword evidence="7" id="KW-1185">Reference proteome</keyword>
<dbReference type="Pfam" id="PF17384">
    <property type="entry name" value="DUF150_C"/>
    <property type="match status" value="1"/>
</dbReference>
<dbReference type="GO" id="GO:0000028">
    <property type="term" value="P:ribosomal small subunit assembly"/>
    <property type="evidence" value="ECO:0007669"/>
    <property type="project" value="TreeGrafter"/>
</dbReference>
<comment type="subcellular location">
    <subcellularLocation>
        <location evidence="3">Cytoplasm</location>
    </subcellularLocation>
</comment>
<evidence type="ECO:0000259" key="4">
    <source>
        <dbReference type="Pfam" id="PF02576"/>
    </source>
</evidence>
<dbReference type="RefSeq" id="WP_004833428.1">
    <property type="nucleotide sequence ID" value="NZ_CABKNC010000002.1"/>
</dbReference>
<keyword evidence="2 3" id="KW-0690">Ribosome biogenesis</keyword>
<dbReference type="EMBL" id="CP009761">
    <property type="protein sequence ID" value="AIZ36488.1"/>
    <property type="molecule type" value="Genomic_DNA"/>
</dbReference>
<evidence type="ECO:0000313" key="7">
    <source>
        <dbReference type="Proteomes" id="UP000031386"/>
    </source>
</evidence>
<dbReference type="KEGG" id="pmic:NW74_03600"/>
<accession>A0A0B4S108</accession>
<comment type="function">
    <text evidence="3">Required for maturation of 30S ribosomal subunits.</text>
</comment>
<dbReference type="InterPro" id="IPR028989">
    <property type="entry name" value="RimP_N"/>
</dbReference>
<evidence type="ECO:0000313" key="6">
    <source>
        <dbReference type="EMBL" id="AIZ36488.1"/>
    </source>
</evidence>
<dbReference type="AlphaFoldDB" id="A0A0B4S108"/>
<evidence type="ECO:0000259" key="5">
    <source>
        <dbReference type="Pfam" id="PF17384"/>
    </source>
</evidence>
<dbReference type="CDD" id="cd01734">
    <property type="entry name" value="YlxS_C"/>
    <property type="match status" value="1"/>
</dbReference>
<dbReference type="InterPro" id="IPR035956">
    <property type="entry name" value="RimP_N_sf"/>
</dbReference>
<feature type="domain" description="Ribosome maturation factor RimP C-terminal" evidence="5">
    <location>
        <begin position="90"/>
        <end position="151"/>
    </location>
</feature>
<dbReference type="InterPro" id="IPR036847">
    <property type="entry name" value="RimP_C_sf"/>
</dbReference>
<dbReference type="InterPro" id="IPR028998">
    <property type="entry name" value="RimP_C"/>
</dbReference>
<reference evidence="6 7" key="1">
    <citation type="submission" date="2014-10" db="EMBL/GenBank/DDBJ databases">
        <title>Complete genome sequence of Parvimonas micra KCOM 1535 (= ChDC B708).</title>
        <authorList>
            <person name="Kook J.-K."/>
            <person name="Park S.-N."/>
            <person name="Lim Y.K."/>
            <person name="Roh H."/>
        </authorList>
    </citation>
    <scope>NUCLEOTIDE SEQUENCE [LARGE SCALE GENOMIC DNA]</scope>
    <source>
        <strain evidence="7">KCOM 1535 / ChDC B708</strain>
    </source>
</reference>
<dbReference type="Gene3D" id="3.30.300.70">
    <property type="entry name" value="RimP-like superfamily, N-terminal"/>
    <property type="match status" value="1"/>
</dbReference>
<proteinExistence type="inferred from homology"/>
<dbReference type="Gene3D" id="2.30.30.180">
    <property type="entry name" value="Ribosome maturation factor RimP, C-terminal domain"/>
    <property type="match status" value="1"/>
</dbReference>
<evidence type="ECO:0000256" key="2">
    <source>
        <dbReference type="ARBA" id="ARBA00022517"/>
    </source>
</evidence>
<dbReference type="GeneID" id="93385702"/>